<comment type="caution">
    <text evidence="7">The sequence shown here is derived from an EMBL/GenBank/DDBJ whole genome shotgun (WGS) entry which is preliminary data.</text>
</comment>
<evidence type="ECO:0000259" key="6">
    <source>
        <dbReference type="PROSITE" id="PS51886"/>
    </source>
</evidence>
<keyword evidence="8" id="KW-1185">Reference proteome</keyword>
<feature type="compositionally biased region" description="Polar residues" evidence="5">
    <location>
        <begin position="735"/>
        <end position="744"/>
    </location>
</feature>
<name>A0ABQ9XFT8_9EUKA</name>
<feature type="compositionally biased region" description="Basic and acidic residues" evidence="5">
    <location>
        <begin position="954"/>
        <end position="967"/>
    </location>
</feature>
<feature type="compositionally biased region" description="Low complexity" evidence="5">
    <location>
        <begin position="487"/>
        <end position="497"/>
    </location>
</feature>
<feature type="compositionally biased region" description="Polar residues" evidence="5">
    <location>
        <begin position="383"/>
        <end position="394"/>
    </location>
</feature>
<feature type="region of interest" description="Disordered" evidence="5">
    <location>
        <begin position="141"/>
        <end position="173"/>
    </location>
</feature>
<evidence type="ECO:0000313" key="8">
    <source>
        <dbReference type="Proteomes" id="UP001281761"/>
    </source>
</evidence>
<comment type="subcellular location">
    <subcellularLocation>
        <location evidence="1">Mitochondrion</location>
    </subcellularLocation>
</comment>
<feature type="compositionally biased region" description="Low complexity" evidence="5">
    <location>
        <begin position="395"/>
        <end position="404"/>
    </location>
</feature>
<protein>
    <recommendedName>
        <fullName evidence="4">Oxidation resistance protein 1</fullName>
    </recommendedName>
</protein>
<dbReference type="SMART" id="SM00584">
    <property type="entry name" value="TLDc"/>
    <property type="match status" value="1"/>
</dbReference>
<feature type="compositionally biased region" description="Low complexity" evidence="5">
    <location>
        <begin position="745"/>
        <end position="762"/>
    </location>
</feature>
<feature type="region of interest" description="Disordered" evidence="5">
    <location>
        <begin position="775"/>
        <end position="794"/>
    </location>
</feature>
<feature type="region of interest" description="Disordered" evidence="5">
    <location>
        <begin position="954"/>
        <end position="976"/>
    </location>
</feature>
<dbReference type="InterPro" id="IPR006571">
    <property type="entry name" value="TLDc_dom"/>
</dbReference>
<feature type="region of interest" description="Disordered" evidence="5">
    <location>
        <begin position="446"/>
        <end position="516"/>
    </location>
</feature>
<evidence type="ECO:0000256" key="5">
    <source>
        <dbReference type="SAM" id="MobiDB-lite"/>
    </source>
</evidence>
<evidence type="ECO:0000256" key="3">
    <source>
        <dbReference type="ARBA" id="ARBA00023128"/>
    </source>
</evidence>
<feature type="region of interest" description="Disordered" evidence="5">
    <location>
        <begin position="382"/>
        <end position="414"/>
    </location>
</feature>
<feature type="region of interest" description="Disordered" evidence="5">
    <location>
        <begin position="84"/>
        <end position="109"/>
    </location>
</feature>
<evidence type="ECO:0000313" key="7">
    <source>
        <dbReference type="EMBL" id="KAK2950207.1"/>
    </source>
</evidence>
<keyword evidence="3" id="KW-0496">Mitochondrion</keyword>
<feature type="compositionally biased region" description="Pro residues" evidence="5">
    <location>
        <begin position="446"/>
        <end position="455"/>
    </location>
</feature>
<comment type="similarity">
    <text evidence="2">Belongs to the OXR1 family.</text>
</comment>
<feature type="region of interest" description="Disordered" evidence="5">
    <location>
        <begin position="1062"/>
        <end position="1082"/>
    </location>
</feature>
<dbReference type="Proteomes" id="UP001281761">
    <property type="component" value="Unassembled WGS sequence"/>
</dbReference>
<dbReference type="Pfam" id="PF07534">
    <property type="entry name" value="TLD"/>
    <property type="match status" value="1"/>
</dbReference>
<evidence type="ECO:0000256" key="2">
    <source>
        <dbReference type="ARBA" id="ARBA00009540"/>
    </source>
</evidence>
<evidence type="ECO:0000256" key="4">
    <source>
        <dbReference type="ARBA" id="ARBA00040604"/>
    </source>
</evidence>
<sequence>MTEHASTRQSGLSHITQTILILDPVPIPSQRSLRDLPTNSLSETRGSYAAASQVLFDSSSFDGGPADLHPEQPHPLVRLPSLVSVSQRKPSSDSRSPSPQQLPHHNLRHIGIGPSPPSFWDSLKARQASFSRQKGYLFRRESTPVSQEPHRFHDISTPPSQIETTSNPNLSISPRRAYHSSEIVLFTTMLQVLLFNLRNSRDPKLTVKQPIQHCFLPDYLLFLMDGAHLLMDYETIWNKEDQANEIPLSEIVRTRRQLEDEAVLEHEDYDRISQLCIPSRLEMNNGLQIGLVGRDHPPTIALLGQRQFSERIIHPSSRFDRSLMDLSQTITSDLSHQSPDFVLNNLTPSLEFPKISPKVSVQSQSTDSQHILVESSIDPLSLGSEQNQIRTTDLSSPNFDDISPSPSPPHPPSVETVFFRMNESWFELSLRPFTLPLPSISLFNPLPSPTIPPPQIRLEPQDSDSHSLTSEFSHQQGSSHSLVNITKSSSKLSVSSSTDLPTLKNEEIQRKDSHRSLLLTKSKSTLSLPRIDSKSSLVSSPITSAPNPSSLPFTRLPEPPTSLALPSSLLQSVRMETLDEQQTGLLVGSAGLTQHFSSSSNESVSLPPASFIESVSLPPTEHSFCLLYVSFLIPPRESILHRDVVFMAQLFPSHVSDVQTTLPGHTGATSLCTITFTLFMPSQIGSELNQEIRDFQAESRRIVSNVLQSKVDNEKRIRQQVRHIISLAQNTKEQPSLASTTQTISSDPVSLPSHSLPPLDPSLLPIRRASVLHEGRSDRSSWASSTESQSLSLGMEERDMAKGVIVVGEKRDVHLANLTAIEALLDQKWEDSVGSGVRPPVSFSTTDPLALLPTQLEPRTPILSLPPSIFPFTFPTFHRTFAPPSCLLSPPQFHSLLSHLAGNERLKNWELSYDKSLHGVSFRYLVSRCEKRVSAMEMRDPKWKKLVETEQKWVNRKTDKEQRKEPPMDGSEPDAFDENPIIAFTPTLTSPPLPSTDPLPLHLAVGGRESRTGSCVLLLEDLSGRRIVGAYLSNRLAFGNRYYGNGNTFVFRFGEKRKGKAESVSLRKDEANQTDNESSEMKNDEHKVLDENEAEVFRSSQQNTYYIRCHETLSIGGGSGIALFLRADLETGTTTACPTFASPPLTASPFRIGNIQMWSLFDCVFQLSVF</sequence>
<dbReference type="PANTHER" id="PTHR23354:SF62">
    <property type="entry name" value="MUSTARD, ISOFORM V"/>
    <property type="match status" value="1"/>
</dbReference>
<dbReference type="EMBL" id="JARBJD010000141">
    <property type="protein sequence ID" value="KAK2950207.1"/>
    <property type="molecule type" value="Genomic_DNA"/>
</dbReference>
<gene>
    <name evidence="7" type="ORF">BLNAU_14893</name>
</gene>
<dbReference type="PROSITE" id="PS51886">
    <property type="entry name" value="TLDC"/>
    <property type="match status" value="1"/>
</dbReference>
<feature type="region of interest" description="Disordered" evidence="5">
    <location>
        <begin position="735"/>
        <end position="762"/>
    </location>
</feature>
<feature type="compositionally biased region" description="Polar residues" evidence="5">
    <location>
        <begin position="466"/>
        <end position="486"/>
    </location>
</feature>
<feature type="compositionally biased region" description="Polar residues" evidence="5">
    <location>
        <begin position="157"/>
        <end position="172"/>
    </location>
</feature>
<accession>A0ABQ9XFT8</accession>
<proteinExistence type="inferred from homology"/>
<feature type="compositionally biased region" description="Basic and acidic residues" evidence="5">
    <location>
        <begin position="141"/>
        <end position="154"/>
    </location>
</feature>
<feature type="domain" description="TLDc" evidence="6">
    <location>
        <begin position="886"/>
        <end position="1161"/>
    </location>
</feature>
<feature type="compositionally biased region" description="Basic and acidic residues" evidence="5">
    <location>
        <begin position="504"/>
        <end position="515"/>
    </location>
</feature>
<feature type="compositionally biased region" description="Low complexity" evidence="5">
    <location>
        <begin position="84"/>
        <end position="101"/>
    </location>
</feature>
<reference evidence="7 8" key="1">
    <citation type="journal article" date="2022" name="bioRxiv">
        <title>Genomics of Preaxostyla Flagellates Illuminates Evolutionary Transitions and the Path Towards Mitochondrial Loss.</title>
        <authorList>
            <person name="Novak L.V.F."/>
            <person name="Treitli S.C."/>
            <person name="Pyrih J."/>
            <person name="Halakuc P."/>
            <person name="Pipaliya S.V."/>
            <person name="Vacek V."/>
            <person name="Brzon O."/>
            <person name="Soukal P."/>
            <person name="Eme L."/>
            <person name="Dacks J.B."/>
            <person name="Karnkowska A."/>
            <person name="Elias M."/>
            <person name="Hampl V."/>
        </authorList>
    </citation>
    <scope>NUCLEOTIDE SEQUENCE [LARGE SCALE GENOMIC DNA]</scope>
    <source>
        <strain evidence="7">NAU3</strain>
        <tissue evidence="7">Gut</tissue>
    </source>
</reference>
<organism evidence="7 8">
    <name type="scientific">Blattamonas nauphoetae</name>
    <dbReference type="NCBI Taxonomy" id="2049346"/>
    <lineage>
        <taxon>Eukaryota</taxon>
        <taxon>Metamonada</taxon>
        <taxon>Preaxostyla</taxon>
        <taxon>Oxymonadida</taxon>
        <taxon>Blattamonas</taxon>
    </lineage>
</organism>
<feature type="compositionally biased region" description="Polar residues" evidence="5">
    <location>
        <begin position="780"/>
        <end position="792"/>
    </location>
</feature>
<evidence type="ECO:0000256" key="1">
    <source>
        <dbReference type="ARBA" id="ARBA00004173"/>
    </source>
</evidence>
<dbReference type="PANTHER" id="PTHR23354">
    <property type="entry name" value="NUCLEOLAR PROTEIN 7/ESTROGEN RECEPTOR COACTIVATOR-RELATED"/>
    <property type="match status" value="1"/>
</dbReference>